<keyword evidence="1" id="KW-0175">Coiled coil</keyword>
<dbReference type="AlphaFoldDB" id="A0A239GL63"/>
<reference evidence="3" key="1">
    <citation type="submission" date="2017-06" db="EMBL/GenBank/DDBJ databases">
        <authorList>
            <person name="Varghese N."/>
            <person name="Submissions S."/>
        </authorList>
    </citation>
    <scope>NUCLEOTIDE SEQUENCE [LARGE SCALE GENOMIC DNA]</scope>
    <source>
        <strain evidence="3">SCA</strain>
    </source>
</reference>
<feature type="coiled-coil region" evidence="1">
    <location>
        <begin position="23"/>
        <end position="50"/>
    </location>
</feature>
<name>A0A239GL63_9FIRM</name>
<dbReference type="EMBL" id="FZOJ01000017">
    <property type="protein sequence ID" value="SNS70026.1"/>
    <property type="molecule type" value="Genomic_DNA"/>
</dbReference>
<evidence type="ECO:0000256" key="1">
    <source>
        <dbReference type="SAM" id="Coils"/>
    </source>
</evidence>
<accession>A0A239GL63</accession>
<dbReference type="OrthoDB" id="9999856at2"/>
<organism evidence="2 3">
    <name type="scientific">Anaerovirgula multivorans</name>
    <dbReference type="NCBI Taxonomy" id="312168"/>
    <lineage>
        <taxon>Bacteria</taxon>
        <taxon>Bacillati</taxon>
        <taxon>Bacillota</taxon>
        <taxon>Clostridia</taxon>
        <taxon>Peptostreptococcales</taxon>
        <taxon>Natronincolaceae</taxon>
        <taxon>Anaerovirgula</taxon>
    </lineage>
</organism>
<proteinExistence type="predicted"/>
<keyword evidence="3" id="KW-1185">Reference proteome</keyword>
<protein>
    <submittedName>
        <fullName evidence="2">Uncharacterized protein</fullName>
    </submittedName>
</protein>
<gene>
    <name evidence="2" type="ORF">SAMN05446037_101775</name>
</gene>
<dbReference type="Proteomes" id="UP000198304">
    <property type="component" value="Unassembled WGS sequence"/>
</dbReference>
<evidence type="ECO:0000313" key="3">
    <source>
        <dbReference type="Proteomes" id="UP000198304"/>
    </source>
</evidence>
<dbReference type="RefSeq" id="WP_089283893.1">
    <property type="nucleotide sequence ID" value="NZ_FZOJ01000017.1"/>
</dbReference>
<evidence type="ECO:0000313" key="2">
    <source>
        <dbReference type="EMBL" id="SNS70026.1"/>
    </source>
</evidence>
<sequence>MLKDDDLYSIFSMIKAHVKDVTIDDLERSMISAQRELIEAEAQARRKKNAGIIKTMHTINMQLIEVKNSYSKIRNELSEEACEEIETWIKSYEKYRQTLVKEKF</sequence>